<sequence length="371" mass="40962">MEVPAPGGSIPRRREFPHQRRLRHWSPERETSEEDPDDCKSPGPLVKLKPLGALLRPLVGAVATAVGRAATALRSAVIRSVGGFAQAVAQHLRNLRPEEGPRVDTSQNPATSRRMQRELEQEYEEDAWIHDLEFDILPLNGQPQGERRLEAAVPWTADGVFGPMRPPEEWTAPPRPGARRVLRPRVGEAARSEATPATGEGSRRSEAARSGTQSSIRGLSAREVQAARERLQQELRDAEMARRLQDEELRALQSTASPSEGWAGTRQDWVSEHQLRQSPPSAPSQPSASSLASSPLARPASEAPSGASPYEIRQLPTYLHRRSGRSSAPLCSICLEEYQVDDRLRRAAVHCRSSDTALDTEAREQRLLTLV</sequence>
<proteinExistence type="predicted"/>
<gene>
    <name evidence="2" type="ORF">CYMTET_20682</name>
</gene>
<accession>A0AAE0G3I7</accession>
<feature type="region of interest" description="Disordered" evidence="1">
    <location>
        <begin position="1"/>
        <end position="44"/>
    </location>
</feature>
<feature type="region of interest" description="Disordered" evidence="1">
    <location>
        <begin position="272"/>
        <end position="309"/>
    </location>
</feature>
<dbReference type="EMBL" id="LGRX02010119">
    <property type="protein sequence ID" value="KAK3270941.1"/>
    <property type="molecule type" value="Genomic_DNA"/>
</dbReference>
<dbReference type="Proteomes" id="UP001190700">
    <property type="component" value="Unassembled WGS sequence"/>
</dbReference>
<comment type="caution">
    <text evidence="2">The sequence shown here is derived from an EMBL/GenBank/DDBJ whole genome shotgun (WGS) entry which is preliminary data.</text>
</comment>
<evidence type="ECO:0000313" key="2">
    <source>
        <dbReference type="EMBL" id="KAK3270941.1"/>
    </source>
</evidence>
<feature type="region of interest" description="Disordered" evidence="1">
    <location>
        <begin position="163"/>
        <end position="225"/>
    </location>
</feature>
<evidence type="ECO:0000313" key="3">
    <source>
        <dbReference type="Proteomes" id="UP001190700"/>
    </source>
</evidence>
<protein>
    <submittedName>
        <fullName evidence="2">Uncharacterized protein</fullName>
    </submittedName>
</protein>
<organism evidence="2 3">
    <name type="scientific">Cymbomonas tetramitiformis</name>
    <dbReference type="NCBI Taxonomy" id="36881"/>
    <lineage>
        <taxon>Eukaryota</taxon>
        <taxon>Viridiplantae</taxon>
        <taxon>Chlorophyta</taxon>
        <taxon>Pyramimonadophyceae</taxon>
        <taxon>Pyramimonadales</taxon>
        <taxon>Pyramimonadaceae</taxon>
        <taxon>Cymbomonas</taxon>
    </lineage>
</organism>
<evidence type="ECO:0000256" key="1">
    <source>
        <dbReference type="SAM" id="MobiDB-lite"/>
    </source>
</evidence>
<keyword evidence="3" id="KW-1185">Reference proteome</keyword>
<dbReference type="AlphaFoldDB" id="A0AAE0G3I7"/>
<reference evidence="2 3" key="1">
    <citation type="journal article" date="2015" name="Genome Biol. Evol.">
        <title>Comparative Genomics of a Bacterivorous Green Alga Reveals Evolutionary Causalities and Consequences of Phago-Mixotrophic Mode of Nutrition.</title>
        <authorList>
            <person name="Burns J.A."/>
            <person name="Paasch A."/>
            <person name="Narechania A."/>
            <person name="Kim E."/>
        </authorList>
    </citation>
    <scope>NUCLEOTIDE SEQUENCE [LARGE SCALE GENOMIC DNA]</scope>
    <source>
        <strain evidence="2 3">PLY_AMNH</strain>
    </source>
</reference>
<name>A0AAE0G3I7_9CHLO</name>
<feature type="compositionally biased region" description="Low complexity" evidence="1">
    <location>
        <begin position="276"/>
        <end position="305"/>
    </location>
</feature>